<dbReference type="GeneID" id="20198472"/>
<reference evidence="3" key="3">
    <citation type="submission" date="2015-06" db="UniProtKB">
        <authorList>
            <consortium name="EnsemblMetazoa"/>
        </authorList>
    </citation>
    <scope>IDENTIFICATION</scope>
</reference>
<evidence type="ECO:0000313" key="3">
    <source>
        <dbReference type="EnsemblMetazoa" id="HelroP159864"/>
    </source>
</evidence>
<dbReference type="RefSeq" id="XP_009009948.1">
    <property type="nucleotide sequence ID" value="XM_009011700.1"/>
</dbReference>
<dbReference type="CTD" id="20198472"/>
<dbReference type="HOGENOM" id="CLU_1556932_0_0_1"/>
<organism evidence="3 4">
    <name type="scientific">Helobdella robusta</name>
    <name type="common">Californian leech</name>
    <dbReference type="NCBI Taxonomy" id="6412"/>
    <lineage>
        <taxon>Eukaryota</taxon>
        <taxon>Metazoa</taxon>
        <taxon>Spiralia</taxon>
        <taxon>Lophotrochozoa</taxon>
        <taxon>Annelida</taxon>
        <taxon>Clitellata</taxon>
        <taxon>Hirudinea</taxon>
        <taxon>Rhynchobdellida</taxon>
        <taxon>Glossiphoniidae</taxon>
        <taxon>Helobdella</taxon>
    </lineage>
</organism>
<dbReference type="EnsemblMetazoa" id="HelroT159864">
    <property type="protein sequence ID" value="HelroP159864"/>
    <property type="gene ID" value="HelroG159864"/>
</dbReference>
<dbReference type="EMBL" id="KB095811">
    <property type="protein sequence ID" value="ESO13228.1"/>
    <property type="molecule type" value="Genomic_DNA"/>
</dbReference>
<proteinExistence type="predicted"/>
<dbReference type="Proteomes" id="UP000015101">
    <property type="component" value="Unassembled WGS sequence"/>
</dbReference>
<feature type="region of interest" description="Disordered" evidence="1">
    <location>
        <begin position="134"/>
        <end position="172"/>
    </location>
</feature>
<dbReference type="EMBL" id="AMQM01000399">
    <property type="status" value="NOT_ANNOTATED_CDS"/>
    <property type="molecule type" value="Genomic_DNA"/>
</dbReference>
<evidence type="ECO:0000313" key="2">
    <source>
        <dbReference type="EMBL" id="ESO13228.1"/>
    </source>
</evidence>
<reference evidence="2 4" key="2">
    <citation type="journal article" date="2013" name="Nature">
        <title>Insights into bilaterian evolution from three spiralian genomes.</title>
        <authorList>
            <person name="Simakov O."/>
            <person name="Marletaz F."/>
            <person name="Cho S.J."/>
            <person name="Edsinger-Gonzales E."/>
            <person name="Havlak P."/>
            <person name="Hellsten U."/>
            <person name="Kuo D.H."/>
            <person name="Larsson T."/>
            <person name="Lv J."/>
            <person name="Arendt D."/>
            <person name="Savage R."/>
            <person name="Osoegawa K."/>
            <person name="de Jong P."/>
            <person name="Grimwood J."/>
            <person name="Chapman J.A."/>
            <person name="Shapiro H."/>
            <person name="Aerts A."/>
            <person name="Otillar R.P."/>
            <person name="Terry A.Y."/>
            <person name="Boore J.L."/>
            <person name="Grigoriev I.V."/>
            <person name="Lindberg D.R."/>
            <person name="Seaver E.C."/>
            <person name="Weisblat D.A."/>
            <person name="Putnam N.H."/>
            <person name="Rokhsar D.S."/>
        </authorList>
    </citation>
    <scope>NUCLEOTIDE SEQUENCE</scope>
</reference>
<name>T1EPH2_HELRO</name>
<sequence length="172" mass="20284">MSSTEEVNSSLDCEQKQTCLQAVVHQEYSISKVYHEMKENKKSISFRKRPFLKCRRKLKFHTDKEHDCNIQGCHPTNEISTSEYKQEENYSFSRYRSAGRANCIEMRNMYIRYLKEVDNEVNVIWERAKKLHEKRMLEQETGSGKRSTEDEEEDGANEEMIPSAKKIKSDDG</sequence>
<keyword evidence="4" id="KW-1185">Reference proteome</keyword>
<dbReference type="KEGG" id="hro:HELRODRAFT_159864"/>
<evidence type="ECO:0000256" key="1">
    <source>
        <dbReference type="SAM" id="MobiDB-lite"/>
    </source>
</evidence>
<dbReference type="InParanoid" id="T1EPH2"/>
<gene>
    <name evidence="3" type="primary">20198472</name>
    <name evidence="2" type="ORF">HELRODRAFT_159864</name>
</gene>
<accession>T1EPH2</accession>
<dbReference type="AlphaFoldDB" id="T1EPH2"/>
<protein>
    <submittedName>
        <fullName evidence="2 3">Uncharacterized protein</fullName>
    </submittedName>
</protein>
<reference evidence="4" key="1">
    <citation type="submission" date="2012-12" db="EMBL/GenBank/DDBJ databases">
        <authorList>
            <person name="Hellsten U."/>
            <person name="Grimwood J."/>
            <person name="Chapman J.A."/>
            <person name="Shapiro H."/>
            <person name="Aerts A."/>
            <person name="Otillar R.P."/>
            <person name="Terry A.Y."/>
            <person name="Boore J.L."/>
            <person name="Simakov O."/>
            <person name="Marletaz F."/>
            <person name="Cho S.-J."/>
            <person name="Edsinger-Gonzales E."/>
            <person name="Havlak P."/>
            <person name="Kuo D.-H."/>
            <person name="Larsson T."/>
            <person name="Lv J."/>
            <person name="Arendt D."/>
            <person name="Savage R."/>
            <person name="Osoegawa K."/>
            <person name="de Jong P."/>
            <person name="Lindberg D.R."/>
            <person name="Seaver E.C."/>
            <person name="Weisblat D.A."/>
            <person name="Putnam N.H."/>
            <person name="Grigoriev I.V."/>
            <person name="Rokhsar D.S."/>
        </authorList>
    </citation>
    <scope>NUCLEOTIDE SEQUENCE</scope>
</reference>
<evidence type="ECO:0000313" key="4">
    <source>
        <dbReference type="Proteomes" id="UP000015101"/>
    </source>
</evidence>